<accession>A0A318KQ66</accession>
<evidence type="ECO:0000259" key="1">
    <source>
        <dbReference type="Pfam" id="PF07287"/>
    </source>
</evidence>
<dbReference type="OrthoDB" id="3959640at2"/>
<dbReference type="PANTHER" id="PTHR47585">
    <property type="match status" value="1"/>
</dbReference>
<name>A0A318KQ66_9NOCA</name>
<reference evidence="3 4" key="1">
    <citation type="submission" date="2018-05" db="EMBL/GenBank/DDBJ databases">
        <title>Genomic Encyclopedia of Type Strains, Phase IV (KMG-IV): sequencing the most valuable type-strain genomes for metagenomic binning, comparative biology and taxonomic classification.</title>
        <authorList>
            <person name="Goeker M."/>
        </authorList>
    </citation>
    <scope>NUCLEOTIDE SEQUENCE [LARGE SCALE GENOMIC DNA]</scope>
    <source>
        <strain evidence="3 4">DSM 44704</strain>
    </source>
</reference>
<evidence type="ECO:0000313" key="3">
    <source>
        <dbReference type="EMBL" id="PXX71780.1"/>
    </source>
</evidence>
<evidence type="ECO:0000259" key="2">
    <source>
        <dbReference type="Pfam" id="PF23544"/>
    </source>
</evidence>
<evidence type="ECO:0000313" key="4">
    <source>
        <dbReference type="Proteomes" id="UP000247569"/>
    </source>
</evidence>
<protein>
    <submittedName>
        <fullName evidence="3">Uncharacterized protein DUF1446</fullName>
    </submittedName>
</protein>
<dbReference type="EMBL" id="QJKF01000001">
    <property type="protein sequence ID" value="PXX71780.1"/>
    <property type="molecule type" value="Genomic_DNA"/>
</dbReference>
<dbReference type="Proteomes" id="UP000247569">
    <property type="component" value="Unassembled WGS sequence"/>
</dbReference>
<feature type="domain" description="AtuA-like ferredoxin-fold" evidence="2">
    <location>
        <begin position="506"/>
        <end position="603"/>
    </location>
</feature>
<dbReference type="PANTHER" id="PTHR47585:SF2">
    <property type="entry name" value="DUF1446 DOMAIN PROTEIN (AFU_ORTHOLOGUE AFUA_6G11420)"/>
    <property type="match status" value="1"/>
</dbReference>
<dbReference type="InterPro" id="IPR056362">
    <property type="entry name" value="AtuA-like_ferredoxin_dom"/>
</dbReference>
<feature type="domain" description="Acyclic terpene utilisation N-terminal" evidence="1">
    <location>
        <begin position="7"/>
        <end position="445"/>
    </location>
</feature>
<comment type="caution">
    <text evidence="3">The sequence shown here is derived from an EMBL/GenBank/DDBJ whole genome shotgun (WGS) entry which is preliminary data.</text>
</comment>
<dbReference type="RefSeq" id="WP_040734308.1">
    <property type="nucleotide sequence ID" value="NZ_QJKF01000001.1"/>
</dbReference>
<keyword evidence="4" id="KW-1185">Reference proteome</keyword>
<dbReference type="InterPro" id="IPR010839">
    <property type="entry name" value="AtuA_N"/>
</dbReference>
<dbReference type="Pfam" id="PF23544">
    <property type="entry name" value="AtuA_ferredoxin"/>
    <property type="match status" value="1"/>
</dbReference>
<proteinExistence type="predicted"/>
<gene>
    <name evidence="3" type="ORF">DFR70_1011214</name>
</gene>
<dbReference type="AlphaFoldDB" id="A0A318KQ66"/>
<sequence>MSIRRPVRIASFSGGMGDRFAAFQESVHGESVDVLIGDSMTEFVESMMIAHFIDEPQKHHHFASPLFMTQLLPELDAIAEKKLKVVTNAGVHAPELMADTIRAAILARGLELTVAYITGDDLREEADRLSTEGQLTHIDTGESLGERRVLAADAYLGAWGVKAALDEGADIVITGRVADASLISGAAAWWHQWERTEWDKIAGAVAAGHIIECGPQATGGNFSGFTTVPDNITIGFPIAEIAESGEVVITKRAGEGGAVTLDTVTAQLLYEIQGPRYLNPDVVWHTDSVTVSQVGPDRVQVSGAKGSPPPATTRVGVHLQSGYRGSLWYFPTGLQIEEKVKMLRRQAEIAAQNTHVQELRLFVCGRAVDDPTDQWQTTVPVAVTVAADTAKPIQAFFAWLNSYFLGSFPGFYLDVNYMFPHPPHARVDYWPAEVGQDTLRHQVHMVDGTGLVRRWWRRIGRGGRAGHGRVLDIAPPPDMRPFGGQPTGGAIPTADSSSFGPTTRRPLGDIVHARTGDKAGIADLGVWVSEEAAYPWLLSFLTADRLVRLLAAPASVTVERYEFPRLRGLVFVLRDYLAPSSSSGLSLDQLGKSLGEFLRARHVEVPIALLPGRT</sequence>
<organism evidence="3 4">
    <name type="scientific">Nocardia tenerifensis</name>
    <dbReference type="NCBI Taxonomy" id="228006"/>
    <lineage>
        <taxon>Bacteria</taxon>
        <taxon>Bacillati</taxon>
        <taxon>Actinomycetota</taxon>
        <taxon>Actinomycetes</taxon>
        <taxon>Mycobacteriales</taxon>
        <taxon>Nocardiaceae</taxon>
        <taxon>Nocardia</taxon>
    </lineage>
</organism>
<dbReference type="Pfam" id="PF07287">
    <property type="entry name" value="AtuA"/>
    <property type="match status" value="1"/>
</dbReference>